<dbReference type="AlphaFoldDB" id="A0AAV7W2E4"/>
<gene>
    <name evidence="1" type="ORF">NDU88_002103</name>
</gene>
<keyword evidence="2" id="KW-1185">Reference proteome</keyword>
<evidence type="ECO:0000313" key="2">
    <source>
        <dbReference type="Proteomes" id="UP001066276"/>
    </source>
</evidence>
<comment type="caution">
    <text evidence="1">The sequence shown here is derived from an EMBL/GenBank/DDBJ whole genome shotgun (WGS) entry which is preliminary data.</text>
</comment>
<accession>A0AAV7W2E4</accession>
<name>A0AAV7W2E4_PLEWA</name>
<proteinExistence type="predicted"/>
<organism evidence="1 2">
    <name type="scientific">Pleurodeles waltl</name>
    <name type="common">Iberian ribbed newt</name>
    <dbReference type="NCBI Taxonomy" id="8319"/>
    <lineage>
        <taxon>Eukaryota</taxon>
        <taxon>Metazoa</taxon>
        <taxon>Chordata</taxon>
        <taxon>Craniata</taxon>
        <taxon>Vertebrata</taxon>
        <taxon>Euteleostomi</taxon>
        <taxon>Amphibia</taxon>
        <taxon>Batrachia</taxon>
        <taxon>Caudata</taxon>
        <taxon>Salamandroidea</taxon>
        <taxon>Salamandridae</taxon>
        <taxon>Pleurodelinae</taxon>
        <taxon>Pleurodeles</taxon>
    </lineage>
</organism>
<dbReference type="Proteomes" id="UP001066276">
    <property type="component" value="Chromosome 1_2"/>
</dbReference>
<sequence>MSQCDTATDQAQTDHCPTTLETVPQAITVSHALLELKTDTLAVDIGLLRDYNRHLAKRDRSTEHSLESTAPKMAVVLDQLSQAEIKTNKLERRTQKKGPGGPIYALQVYLNELKVPARTWLHEVVVPEGLAHYFSIEHAHPVPMCPSHHEAALQPVIVKLLY</sequence>
<evidence type="ECO:0000313" key="1">
    <source>
        <dbReference type="EMBL" id="KAJ1206702.1"/>
    </source>
</evidence>
<protein>
    <submittedName>
        <fullName evidence="1">Uncharacterized protein</fullName>
    </submittedName>
</protein>
<reference evidence="1" key="1">
    <citation type="journal article" date="2022" name="bioRxiv">
        <title>Sequencing and chromosome-scale assembly of the giantPleurodeles waltlgenome.</title>
        <authorList>
            <person name="Brown T."/>
            <person name="Elewa A."/>
            <person name="Iarovenko S."/>
            <person name="Subramanian E."/>
            <person name="Araus A.J."/>
            <person name="Petzold A."/>
            <person name="Susuki M."/>
            <person name="Suzuki K.-i.T."/>
            <person name="Hayashi T."/>
            <person name="Toyoda A."/>
            <person name="Oliveira C."/>
            <person name="Osipova E."/>
            <person name="Leigh N.D."/>
            <person name="Simon A."/>
            <person name="Yun M.H."/>
        </authorList>
    </citation>
    <scope>NUCLEOTIDE SEQUENCE</scope>
    <source>
        <strain evidence="1">20211129_DDA</strain>
        <tissue evidence="1">Liver</tissue>
    </source>
</reference>
<dbReference type="EMBL" id="JANPWB010000002">
    <property type="protein sequence ID" value="KAJ1206702.1"/>
    <property type="molecule type" value="Genomic_DNA"/>
</dbReference>